<evidence type="ECO:0000256" key="7">
    <source>
        <dbReference type="ARBA" id="ARBA00022840"/>
    </source>
</evidence>
<evidence type="ECO:0000256" key="2">
    <source>
        <dbReference type="ARBA" id="ARBA00022741"/>
    </source>
</evidence>
<keyword evidence="6" id="KW-0269">Exonuclease</keyword>
<evidence type="ECO:0000256" key="4">
    <source>
        <dbReference type="ARBA" id="ARBA00022801"/>
    </source>
</evidence>
<sequence length="192" mass="23070">MRFVVSGNQEQEVNFIARDIRCRLKNDPDLRAGDILVLAQRLGSYKEVIPHFFDRYQLPYYLDADVKMNDHPLSLLLENLFRPVREFDYDRLMKIFKSGLFQWDDQDDFLQALDYFENYLLAVAPNEEQWRQGPFKQPAPYDQDQISEDLIKTDRLLEKMRTYILTVLDDFKKTFHDLKIISRLYLHSMIFC</sequence>
<protein>
    <recommendedName>
        <fullName evidence="12">DNA helicase</fullName>
    </recommendedName>
</protein>
<evidence type="ECO:0000256" key="3">
    <source>
        <dbReference type="ARBA" id="ARBA00022763"/>
    </source>
</evidence>
<evidence type="ECO:0000256" key="1">
    <source>
        <dbReference type="ARBA" id="ARBA00022722"/>
    </source>
</evidence>
<evidence type="ECO:0000256" key="6">
    <source>
        <dbReference type="ARBA" id="ARBA00022839"/>
    </source>
</evidence>
<proteinExistence type="predicted"/>
<organism evidence="10 11">
    <name type="scientific">Oenococcus alcoholitolerans</name>
    <dbReference type="NCBI Taxonomy" id="931074"/>
    <lineage>
        <taxon>Bacteria</taxon>
        <taxon>Bacillati</taxon>
        <taxon>Bacillota</taxon>
        <taxon>Bacilli</taxon>
        <taxon>Lactobacillales</taxon>
        <taxon>Lactobacillaceae</taxon>
        <taxon>Oenococcus</taxon>
    </lineage>
</organism>
<dbReference type="PANTHER" id="PTHR30591">
    <property type="entry name" value="RECBCD ENZYME SUBUNIT RECC"/>
    <property type="match status" value="1"/>
</dbReference>
<dbReference type="Proteomes" id="UP000030023">
    <property type="component" value="Unassembled WGS sequence"/>
</dbReference>
<dbReference type="PANTHER" id="PTHR30591:SF1">
    <property type="entry name" value="RECBCD ENZYME SUBUNIT RECC"/>
    <property type="match status" value="1"/>
</dbReference>
<evidence type="ECO:0000256" key="5">
    <source>
        <dbReference type="ARBA" id="ARBA00022806"/>
    </source>
</evidence>
<evidence type="ECO:0000313" key="11">
    <source>
        <dbReference type="Proteomes" id="UP000030023"/>
    </source>
</evidence>
<keyword evidence="9" id="KW-0234">DNA repair</keyword>
<dbReference type="EMBL" id="AXCV01000517">
    <property type="protein sequence ID" value="KGO22767.1"/>
    <property type="molecule type" value="Genomic_DNA"/>
</dbReference>
<name>A0ABR4XP94_9LACO</name>
<gene>
    <name evidence="10" type="ORF">Q757_08885</name>
</gene>
<evidence type="ECO:0000256" key="9">
    <source>
        <dbReference type="ARBA" id="ARBA00023204"/>
    </source>
</evidence>
<keyword evidence="5" id="KW-0347">Helicase</keyword>
<comment type="caution">
    <text evidence="10">The sequence shown here is derived from an EMBL/GenBank/DDBJ whole genome shotgun (WGS) entry which is preliminary data.</text>
</comment>
<evidence type="ECO:0008006" key="12">
    <source>
        <dbReference type="Google" id="ProtNLM"/>
    </source>
</evidence>
<keyword evidence="2" id="KW-0547">Nucleotide-binding</keyword>
<keyword evidence="1" id="KW-0540">Nuclease</keyword>
<accession>A0ABR4XP94</accession>
<dbReference type="Gene3D" id="3.40.50.300">
    <property type="entry name" value="P-loop containing nucleotide triphosphate hydrolases"/>
    <property type="match status" value="1"/>
</dbReference>
<keyword evidence="8" id="KW-0238">DNA-binding</keyword>
<dbReference type="SUPFAM" id="SSF52540">
    <property type="entry name" value="P-loop containing nucleoside triphosphate hydrolases"/>
    <property type="match status" value="1"/>
</dbReference>
<keyword evidence="11" id="KW-1185">Reference proteome</keyword>
<evidence type="ECO:0000256" key="8">
    <source>
        <dbReference type="ARBA" id="ARBA00023125"/>
    </source>
</evidence>
<keyword evidence="7" id="KW-0067">ATP-binding</keyword>
<keyword evidence="4" id="KW-0378">Hydrolase</keyword>
<keyword evidence="3" id="KW-0227">DNA damage</keyword>
<dbReference type="InterPro" id="IPR027417">
    <property type="entry name" value="P-loop_NTPase"/>
</dbReference>
<reference evidence="10 11" key="1">
    <citation type="journal article" date="2014" name="Antonie Van Leeuwenhoek">
        <title>Oenococcus alcoholitolerans sp. nov., a lactic acid bacteria isolated from cachaca and ethanol fermentation processes.</title>
        <authorList>
            <person name="Badotti F."/>
            <person name="Moreira A.P."/>
            <person name="Tonon L.A."/>
            <person name="de Lucena B.T."/>
            <person name="Gomes Fde C."/>
            <person name="Kruger R."/>
            <person name="Thompson C.C."/>
            <person name="de Morais M.A.Jr."/>
            <person name="Rosa C.A."/>
            <person name="Thompson F.L."/>
        </authorList>
    </citation>
    <scope>NUCLEOTIDE SEQUENCE [LARGE SCALE GENOMIC DNA]</scope>
    <source>
        <strain evidence="10 11">UFRJ-M7.2.18</strain>
    </source>
</reference>
<evidence type="ECO:0000313" key="10">
    <source>
        <dbReference type="EMBL" id="KGO22767.1"/>
    </source>
</evidence>